<dbReference type="InterPro" id="IPR050987">
    <property type="entry name" value="AtrR-like"/>
</dbReference>
<dbReference type="InterPro" id="IPR036864">
    <property type="entry name" value="Zn2-C6_fun-type_DNA-bd_sf"/>
</dbReference>
<evidence type="ECO:0000259" key="3">
    <source>
        <dbReference type="PROSITE" id="PS50048"/>
    </source>
</evidence>
<dbReference type="InterPro" id="IPR007219">
    <property type="entry name" value="XnlR_reg_dom"/>
</dbReference>
<dbReference type="AlphaFoldDB" id="A0AAD6TWH9"/>
<dbReference type="PROSITE" id="PS50048">
    <property type="entry name" value="ZN2_CY6_FUNGAL_2"/>
    <property type="match status" value="1"/>
</dbReference>
<dbReference type="Pfam" id="PF00172">
    <property type="entry name" value="Zn_clus"/>
    <property type="match status" value="1"/>
</dbReference>
<keyword evidence="5" id="KW-1185">Reference proteome</keyword>
<dbReference type="Proteomes" id="UP001222325">
    <property type="component" value="Unassembled WGS sequence"/>
</dbReference>
<evidence type="ECO:0000313" key="4">
    <source>
        <dbReference type="EMBL" id="KAJ7076749.1"/>
    </source>
</evidence>
<comment type="caution">
    <text evidence="4">The sequence shown here is derived from an EMBL/GenBank/DDBJ whole genome shotgun (WGS) entry which is preliminary data.</text>
</comment>
<gene>
    <name evidence="4" type="ORF">B0H15DRAFT_863324</name>
</gene>
<organism evidence="4 5">
    <name type="scientific">Mycena belliarum</name>
    <dbReference type="NCBI Taxonomy" id="1033014"/>
    <lineage>
        <taxon>Eukaryota</taxon>
        <taxon>Fungi</taxon>
        <taxon>Dikarya</taxon>
        <taxon>Basidiomycota</taxon>
        <taxon>Agaricomycotina</taxon>
        <taxon>Agaricomycetes</taxon>
        <taxon>Agaricomycetidae</taxon>
        <taxon>Agaricales</taxon>
        <taxon>Marasmiineae</taxon>
        <taxon>Mycenaceae</taxon>
        <taxon>Mycena</taxon>
    </lineage>
</organism>
<feature type="domain" description="Zn(2)-C6 fungal-type" evidence="3">
    <location>
        <begin position="18"/>
        <end position="47"/>
    </location>
</feature>
<dbReference type="Pfam" id="PF04082">
    <property type="entry name" value="Fungal_trans"/>
    <property type="match status" value="1"/>
</dbReference>
<dbReference type="PROSITE" id="PS00463">
    <property type="entry name" value="ZN2_CY6_FUNGAL_1"/>
    <property type="match status" value="1"/>
</dbReference>
<sequence length="713" mass="78452">MSYTDSSAATQKPKPRRPCDLCRRRKRRCNGEEPCGRCVEYGLHCMYNEKAVERSSSKYRSLEDELSSVKSLLQDANAALLAAQTGTTSSPASTAQDGPAVELISWALRNINGPLPVPHSDDLSFLDIAAKMDALSLDRPGSNGYLGKSSQAMLVKAAIDLKDDLAQPPRPRIAFTSNPCSVNPWEQEIARPAYTFPEDDLAASLVSLYFTEISVILPLLHRRTFEGGVATGLHFHDHGFAGTLLLVCALGAWYSDDPRVYLSGDTSGGSAGWKWYSQVQLAGQSPFGQTTLYDLQCYCLATQFLERASGPRAAWKMVGFGLRLAQDIGAHRKKASPETITLEAELEKRAYWIMVVFDAQLSSSLGRSYAMQNPDYDVDLPVGCEGQIWEAHAPHPGFVQQPTPARIDFFRCIIRLNRIMALALKVLYGSNDIKRKIALRDEKWQSKIVMEFDSALNEWFEGVPAHLRWDASNPDDIFFDQSAALHCSYYLARIFTHRPFIPAIHGAAVPMSIPSLSVCNTAARACIHVAEIQHQSRPKNPLVFGQTAVFTAGVVLLLNVLGGDGLGRGAENDLADVQRCITILRAHKTRWASTGPLIHALEQLVRIAPVRPPRETAFEDSQGMSVVTEPLHSLSTTRPEPVYPPSTSFSDARAFEFSFADDLSIPPAMNTATMWSAAPTNFGIPDWELYLNSLIEESSRGGFQWTEGIAGGV</sequence>
<dbReference type="GO" id="GO:0008270">
    <property type="term" value="F:zinc ion binding"/>
    <property type="evidence" value="ECO:0007669"/>
    <property type="project" value="InterPro"/>
</dbReference>
<dbReference type="SMART" id="SM00066">
    <property type="entry name" value="GAL4"/>
    <property type="match status" value="1"/>
</dbReference>
<evidence type="ECO:0000256" key="2">
    <source>
        <dbReference type="ARBA" id="ARBA00023242"/>
    </source>
</evidence>
<dbReference type="GO" id="GO:0003677">
    <property type="term" value="F:DNA binding"/>
    <property type="evidence" value="ECO:0007669"/>
    <property type="project" value="InterPro"/>
</dbReference>
<dbReference type="PANTHER" id="PTHR46910:SF38">
    <property type="entry name" value="ZN(2)-C6 FUNGAL-TYPE DOMAIN-CONTAINING PROTEIN"/>
    <property type="match status" value="1"/>
</dbReference>
<proteinExistence type="predicted"/>
<dbReference type="Gene3D" id="4.10.240.10">
    <property type="entry name" value="Zn(2)-C6 fungal-type DNA-binding domain"/>
    <property type="match status" value="1"/>
</dbReference>
<protein>
    <submittedName>
        <fullName evidence="4">Fungal-specific transcription factor domain-containing protein</fullName>
    </submittedName>
</protein>
<dbReference type="SMART" id="SM00906">
    <property type="entry name" value="Fungal_trans"/>
    <property type="match status" value="1"/>
</dbReference>
<reference evidence="4" key="1">
    <citation type="submission" date="2023-03" db="EMBL/GenBank/DDBJ databases">
        <title>Massive genome expansion in bonnet fungi (Mycena s.s.) driven by repeated elements and novel gene families across ecological guilds.</title>
        <authorList>
            <consortium name="Lawrence Berkeley National Laboratory"/>
            <person name="Harder C.B."/>
            <person name="Miyauchi S."/>
            <person name="Viragh M."/>
            <person name="Kuo A."/>
            <person name="Thoen E."/>
            <person name="Andreopoulos B."/>
            <person name="Lu D."/>
            <person name="Skrede I."/>
            <person name="Drula E."/>
            <person name="Henrissat B."/>
            <person name="Morin E."/>
            <person name="Kohler A."/>
            <person name="Barry K."/>
            <person name="LaButti K."/>
            <person name="Morin E."/>
            <person name="Salamov A."/>
            <person name="Lipzen A."/>
            <person name="Mereny Z."/>
            <person name="Hegedus B."/>
            <person name="Baldrian P."/>
            <person name="Stursova M."/>
            <person name="Weitz H."/>
            <person name="Taylor A."/>
            <person name="Grigoriev I.V."/>
            <person name="Nagy L.G."/>
            <person name="Martin F."/>
            <person name="Kauserud H."/>
        </authorList>
    </citation>
    <scope>NUCLEOTIDE SEQUENCE</scope>
    <source>
        <strain evidence="4">CBHHK173m</strain>
    </source>
</reference>
<dbReference type="SUPFAM" id="SSF57701">
    <property type="entry name" value="Zn2/Cys6 DNA-binding domain"/>
    <property type="match status" value="1"/>
</dbReference>
<dbReference type="CDD" id="cd00067">
    <property type="entry name" value="GAL4"/>
    <property type="match status" value="1"/>
</dbReference>
<dbReference type="PANTHER" id="PTHR46910">
    <property type="entry name" value="TRANSCRIPTION FACTOR PDR1"/>
    <property type="match status" value="1"/>
</dbReference>
<evidence type="ECO:0000256" key="1">
    <source>
        <dbReference type="ARBA" id="ARBA00022723"/>
    </source>
</evidence>
<dbReference type="GO" id="GO:0006351">
    <property type="term" value="P:DNA-templated transcription"/>
    <property type="evidence" value="ECO:0007669"/>
    <property type="project" value="InterPro"/>
</dbReference>
<dbReference type="CDD" id="cd12148">
    <property type="entry name" value="fungal_TF_MHR"/>
    <property type="match status" value="1"/>
</dbReference>
<keyword evidence="2" id="KW-0539">Nucleus</keyword>
<evidence type="ECO:0000313" key="5">
    <source>
        <dbReference type="Proteomes" id="UP001222325"/>
    </source>
</evidence>
<dbReference type="EMBL" id="JARJCN010000078">
    <property type="protein sequence ID" value="KAJ7076749.1"/>
    <property type="molecule type" value="Genomic_DNA"/>
</dbReference>
<accession>A0AAD6TWH9</accession>
<keyword evidence="1" id="KW-0479">Metal-binding</keyword>
<dbReference type="InterPro" id="IPR001138">
    <property type="entry name" value="Zn2Cys6_DnaBD"/>
</dbReference>
<name>A0AAD6TWH9_9AGAR</name>
<dbReference type="GO" id="GO:0000981">
    <property type="term" value="F:DNA-binding transcription factor activity, RNA polymerase II-specific"/>
    <property type="evidence" value="ECO:0007669"/>
    <property type="project" value="InterPro"/>
</dbReference>